<dbReference type="EMBL" id="JAVDQD010000004">
    <property type="protein sequence ID" value="MDR6240425.1"/>
    <property type="molecule type" value="Genomic_DNA"/>
</dbReference>
<feature type="transmembrane region" description="Helical" evidence="7">
    <location>
        <begin position="275"/>
        <end position="295"/>
    </location>
</feature>
<dbReference type="PANTHER" id="PTHR33567:SF3">
    <property type="entry name" value="CHROMATE ION TRANSPORTER (EUROFUNG)"/>
    <property type="match status" value="1"/>
</dbReference>
<dbReference type="Pfam" id="PF02417">
    <property type="entry name" value="Chromate_transp"/>
    <property type="match status" value="2"/>
</dbReference>
<evidence type="ECO:0000256" key="5">
    <source>
        <dbReference type="ARBA" id="ARBA00022989"/>
    </source>
</evidence>
<feature type="transmembrane region" description="Helical" evidence="7">
    <location>
        <begin position="307"/>
        <end position="327"/>
    </location>
</feature>
<accession>A0AAE3XPV7</accession>
<dbReference type="GO" id="GO:0015109">
    <property type="term" value="F:chromate transmembrane transporter activity"/>
    <property type="evidence" value="ECO:0007669"/>
    <property type="project" value="InterPro"/>
</dbReference>
<reference evidence="8" key="1">
    <citation type="submission" date="2023-07" db="EMBL/GenBank/DDBJ databases">
        <title>Genomic Encyclopedia of Type Strains, Phase IV (KMG-IV): sequencing the most valuable type-strain genomes for metagenomic binning, comparative biology and taxonomic classification.</title>
        <authorList>
            <person name="Goeker M."/>
        </authorList>
    </citation>
    <scope>NUCLEOTIDE SEQUENCE</scope>
    <source>
        <strain evidence="8">DSM 26174</strain>
    </source>
</reference>
<feature type="transmembrane region" description="Helical" evidence="7">
    <location>
        <begin position="211"/>
        <end position="230"/>
    </location>
</feature>
<comment type="similarity">
    <text evidence="2">Belongs to the chromate ion transporter (CHR) (TC 2.A.51) family.</text>
</comment>
<keyword evidence="3" id="KW-1003">Cell membrane</keyword>
<dbReference type="PIRSF" id="PIRSF004810">
    <property type="entry name" value="ChrA"/>
    <property type="match status" value="1"/>
</dbReference>
<feature type="transmembrane region" description="Helical" evidence="7">
    <location>
        <begin position="339"/>
        <end position="372"/>
    </location>
</feature>
<keyword evidence="6 7" id="KW-0472">Membrane</keyword>
<dbReference type="RefSeq" id="WP_309940347.1">
    <property type="nucleotide sequence ID" value="NZ_AP025305.1"/>
</dbReference>
<feature type="transmembrane region" description="Helical" evidence="7">
    <location>
        <begin position="143"/>
        <end position="176"/>
    </location>
</feature>
<evidence type="ECO:0000256" key="3">
    <source>
        <dbReference type="ARBA" id="ARBA00022475"/>
    </source>
</evidence>
<feature type="transmembrane region" description="Helical" evidence="7">
    <location>
        <begin position="114"/>
        <end position="131"/>
    </location>
</feature>
<proteinExistence type="inferred from homology"/>
<dbReference type="Proteomes" id="UP001185092">
    <property type="component" value="Unassembled WGS sequence"/>
</dbReference>
<name>A0AAE3XPV7_9BACT</name>
<evidence type="ECO:0000256" key="4">
    <source>
        <dbReference type="ARBA" id="ARBA00022692"/>
    </source>
</evidence>
<feature type="transmembrane region" description="Helical" evidence="7">
    <location>
        <begin position="75"/>
        <end position="102"/>
    </location>
</feature>
<gene>
    <name evidence="8" type="ORF">HNQ88_003491</name>
</gene>
<sequence length="375" mass="40604">MNRHKNLPELAKVMFKLGCIAFGGPAAHLAMMEKEVVEKRKWMTREHFLDLMGATNLIPGPNSTQMTMHCGMERAGILGLFIGGLAFILPAVIITGIFAYLYVKFSQVPQVEPFIYGIQPAVIAIIFSAVMKLAPKAFKNRELWILGAAAMTASLLGVNEIVCLLSSGIIGAIYFWIKENKITALNSIAPLVLMPLASEENRLSMMSIFGMFIKIAMVLYGSGYLLFAYLDAEFVASGWMTKQELMDAIAVGQFTPGPVLSSATFVGYQLGSVQGAIFATLGMFLPSFLLILVLNPIIPKMRKSKPFALFLNSVNAAAVALIAAVLIDMGLETLTDWKTIALAAMGIGLSLTLKNINSMWLVLAGSLGGYVLSFL</sequence>
<dbReference type="InterPro" id="IPR014047">
    <property type="entry name" value="Chr_Tranpt_l_chain"/>
</dbReference>
<evidence type="ECO:0000256" key="6">
    <source>
        <dbReference type="ARBA" id="ARBA00023136"/>
    </source>
</evidence>
<keyword evidence="4 7" id="KW-0812">Transmembrane</keyword>
<evidence type="ECO:0000313" key="8">
    <source>
        <dbReference type="EMBL" id="MDR6240425.1"/>
    </source>
</evidence>
<dbReference type="InterPro" id="IPR003370">
    <property type="entry name" value="Chromate_transpt"/>
</dbReference>
<dbReference type="AlphaFoldDB" id="A0AAE3XPV7"/>
<evidence type="ECO:0000256" key="7">
    <source>
        <dbReference type="SAM" id="Phobius"/>
    </source>
</evidence>
<dbReference type="NCBIfam" id="TIGR00937">
    <property type="entry name" value="2A51"/>
    <property type="match status" value="1"/>
</dbReference>
<comment type="subcellular location">
    <subcellularLocation>
        <location evidence="1">Cell membrane</location>
        <topology evidence="1">Multi-pass membrane protein</topology>
    </subcellularLocation>
</comment>
<evidence type="ECO:0000313" key="9">
    <source>
        <dbReference type="Proteomes" id="UP001185092"/>
    </source>
</evidence>
<evidence type="ECO:0000256" key="2">
    <source>
        <dbReference type="ARBA" id="ARBA00005262"/>
    </source>
</evidence>
<organism evidence="8 9">
    <name type="scientific">Aureibacter tunicatorum</name>
    <dbReference type="NCBI Taxonomy" id="866807"/>
    <lineage>
        <taxon>Bacteria</taxon>
        <taxon>Pseudomonadati</taxon>
        <taxon>Bacteroidota</taxon>
        <taxon>Cytophagia</taxon>
        <taxon>Cytophagales</taxon>
        <taxon>Persicobacteraceae</taxon>
        <taxon>Aureibacter</taxon>
    </lineage>
</organism>
<dbReference type="GO" id="GO:0005886">
    <property type="term" value="C:plasma membrane"/>
    <property type="evidence" value="ECO:0007669"/>
    <property type="project" value="UniProtKB-SubCell"/>
</dbReference>
<dbReference type="PANTHER" id="PTHR33567">
    <property type="entry name" value="CHROMATE ION TRANSPORTER (EUROFUNG)"/>
    <property type="match status" value="1"/>
</dbReference>
<comment type="caution">
    <text evidence="8">The sequence shown here is derived from an EMBL/GenBank/DDBJ whole genome shotgun (WGS) entry which is preliminary data.</text>
</comment>
<keyword evidence="5 7" id="KW-1133">Transmembrane helix</keyword>
<keyword evidence="9" id="KW-1185">Reference proteome</keyword>
<evidence type="ECO:0000256" key="1">
    <source>
        <dbReference type="ARBA" id="ARBA00004651"/>
    </source>
</evidence>
<protein>
    <submittedName>
        <fullName evidence="8">Chromate transporter</fullName>
    </submittedName>
</protein>